<gene>
    <name evidence="2" type="ORF">SAMN03080601_03049</name>
</gene>
<dbReference type="OrthoDB" id="9995853at2"/>
<dbReference type="AlphaFoldDB" id="A0A1T5HST8"/>
<keyword evidence="1" id="KW-0472">Membrane</keyword>
<keyword evidence="3" id="KW-1185">Reference proteome</keyword>
<feature type="transmembrane region" description="Helical" evidence="1">
    <location>
        <begin position="67"/>
        <end position="86"/>
    </location>
</feature>
<evidence type="ECO:0000256" key="1">
    <source>
        <dbReference type="SAM" id="Phobius"/>
    </source>
</evidence>
<dbReference type="RefSeq" id="WP_079558723.1">
    <property type="nucleotide sequence ID" value="NZ_CP021904.1"/>
</dbReference>
<accession>A0A1T5HST8</accession>
<evidence type="ECO:0000313" key="3">
    <source>
        <dbReference type="Proteomes" id="UP000191055"/>
    </source>
</evidence>
<dbReference type="KEGG" id="asx:CDL62_09065"/>
<protein>
    <submittedName>
        <fullName evidence="2">Uncharacterized protein</fullName>
    </submittedName>
</protein>
<proteinExistence type="predicted"/>
<dbReference type="STRING" id="889453.SAMN03080601_03049"/>
<feature type="transmembrane region" description="Helical" evidence="1">
    <location>
        <begin position="12"/>
        <end position="30"/>
    </location>
</feature>
<keyword evidence="1" id="KW-0812">Transmembrane</keyword>
<evidence type="ECO:0000313" key="2">
    <source>
        <dbReference type="EMBL" id="SKC23764.1"/>
    </source>
</evidence>
<name>A0A1T5HST8_9BACT</name>
<feature type="transmembrane region" description="Helical" evidence="1">
    <location>
        <begin position="92"/>
        <end position="113"/>
    </location>
</feature>
<feature type="transmembrane region" description="Helical" evidence="1">
    <location>
        <begin position="36"/>
        <end position="55"/>
    </location>
</feature>
<keyword evidence="1" id="KW-1133">Transmembrane helix</keyword>
<dbReference type="Proteomes" id="UP000191055">
    <property type="component" value="Unassembled WGS sequence"/>
</dbReference>
<organism evidence="2 3">
    <name type="scientific">Alkalitalea saponilacus</name>
    <dbReference type="NCBI Taxonomy" id="889453"/>
    <lineage>
        <taxon>Bacteria</taxon>
        <taxon>Pseudomonadati</taxon>
        <taxon>Bacteroidota</taxon>
        <taxon>Bacteroidia</taxon>
        <taxon>Marinilabiliales</taxon>
        <taxon>Marinilabiliaceae</taxon>
        <taxon>Alkalitalea</taxon>
    </lineage>
</organism>
<sequence length="117" mass="13495">MKEKRGSFNDRVLLIVQNILAVLLLLVALLTADNLLSFSIIFLGVTIGTNIAYFSKNRYRLILDKKVKNFFFANTFLLALIMMFIYLKMNTIWIIALLMTLIISIAFSFVVILNRKK</sequence>
<dbReference type="EMBL" id="FUYV01000020">
    <property type="protein sequence ID" value="SKC23764.1"/>
    <property type="molecule type" value="Genomic_DNA"/>
</dbReference>
<reference evidence="2 3" key="1">
    <citation type="submission" date="2017-02" db="EMBL/GenBank/DDBJ databases">
        <authorList>
            <person name="Peterson S.W."/>
        </authorList>
    </citation>
    <scope>NUCLEOTIDE SEQUENCE [LARGE SCALE GENOMIC DNA]</scope>
    <source>
        <strain evidence="2 3">DSM 24412</strain>
    </source>
</reference>